<feature type="transmembrane region" description="Helical" evidence="1">
    <location>
        <begin position="42"/>
        <end position="63"/>
    </location>
</feature>
<name>A0A067PNU7_9AGAM</name>
<evidence type="ECO:0000313" key="2">
    <source>
        <dbReference type="EMBL" id="KDQ52006.1"/>
    </source>
</evidence>
<dbReference type="Proteomes" id="UP000027265">
    <property type="component" value="Unassembled WGS sequence"/>
</dbReference>
<keyword evidence="3" id="KW-1185">Reference proteome</keyword>
<keyword evidence="1" id="KW-1133">Transmembrane helix</keyword>
<accession>A0A067PNU7</accession>
<dbReference type="EMBL" id="KL197743">
    <property type="protein sequence ID" value="KDQ52006.1"/>
    <property type="molecule type" value="Genomic_DNA"/>
</dbReference>
<reference evidence="3" key="1">
    <citation type="journal article" date="2014" name="Proc. Natl. Acad. Sci. U.S.A.">
        <title>Extensive sampling of basidiomycete genomes demonstrates inadequacy of the white-rot/brown-rot paradigm for wood decay fungi.</title>
        <authorList>
            <person name="Riley R."/>
            <person name="Salamov A.A."/>
            <person name="Brown D.W."/>
            <person name="Nagy L.G."/>
            <person name="Floudas D."/>
            <person name="Held B.W."/>
            <person name="Levasseur A."/>
            <person name="Lombard V."/>
            <person name="Morin E."/>
            <person name="Otillar R."/>
            <person name="Lindquist E.A."/>
            <person name="Sun H."/>
            <person name="LaButti K.M."/>
            <person name="Schmutz J."/>
            <person name="Jabbour D."/>
            <person name="Luo H."/>
            <person name="Baker S.E."/>
            <person name="Pisabarro A.G."/>
            <person name="Walton J.D."/>
            <person name="Blanchette R.A."/>
            <person name="Henrissat B."/>
            <person name="Martin F."/>
            <person name="Cullen D."/>
            <person name="Hibbett D.S."/>
            <person name="Grigoriev I.V."/>
        </authorList>
    </citation>
    <scope>NUCLEOTIDE SEQUENCE [LARGE SCALE GENOMIC DNA]</scope>
    <source>
        <strain evidence="3">MUCL 33604</strain>
    </source>
</reference>
<keyword evidence="1" id="KW-0472">Membrane</keyword>
<dbReference type="InParanoid" id="A0A067PNU7"/>
<dbReference type="HOGENOM" id="CLU_2606370_0_0_1"/>
<gene>
    <name evidence="2" type="ORF">JAAARDRAFT_40607</name>
</gene>
<dbReference type="AlphaFoldDB" id="A0A067PNU7"/>
<organism evidence="2 3">
    <name type="scientific">Jaapia argillacea MUCL 33604</name>
    <dbReference type="NCBI Taxonomy" id="933084"/>
    <lineage>
        <taxon>Eukaryota</taxon>
        <taxon>Fungi</taxon>
        <taxon>Dikarya</taxon>
        <taxon>Basidiomycota</taxon>
        <taxon>Agaricomycotina</taxon>
        <taxon>Agaricomycetes</taxon>
        <taxon>Agaricomycetidae</taxon>
        <taxon>Jaapiales</taxon>
        <taxon>Jaapiaceae</taxon>
        <taxon>Jaapia</taxon>
    </lineage>
</organism>
<evidence type="ECO:0000313" key="3">
    <source>
        <dbReference type="Proteomes" id="UP000027265"/>
    </source>
</evidence>
<evidence type="ECO:0000256" key="1">
    <source>
        <dbReference type="SAM" id="Phobius"/>
    </source>
</evidence>
<protein>
    <submittedName>
        <fullName evidence="2">Uncharacterized protein</fullName>
    </submittedName>
</protein>
<dbReference type="OrthoDB" id="3253026at2759"/>
<sequence>MAWLVSGQIAFILFGTLSSGIPHLSPSTIGTLGPDSGRVRKVFAFIVILPVLVLSTSAVGGFVTVGRMLAEFGTCSLAP</sequence>
<keyword evidence="1" id="KW-0812">Transmembrane</keyword>
<proteinExistence type="predicted"/>